<evidence type="ECO:0000313" key="2">
    <source>
        <dbReference type="EMBL" id="CAE8643044.1"/>
    </source>
</evidence>
<organism evidence="2 3">
    <name type="scientific">Polarella glacialis</name>
    <name type="common">Dinoflagellate</name>
    <dbReference type="NCBI Taxonomy" id="89957"/>
    <lineage>
        <taxon>Eukaryota</taxon>
        <taxon>Sar</taxon>
        <taxon>Alveolata</taxon>
        <taxon>Dinophyceae</taxon>
        <taxon>Suessiales</taxon>
        <taxon>Suessiaceae</taxon>
        <taxon>Polarella</taxon>
    </lineage>
</organism>
<dbReference type="AlphaFoldDB" id="A0A813HZH8"/>
<dbReference type="Proteomes" id="UP000626109">
    <property type="component" value="Unassembled WGS sequence"/>
</dbReference>
<evidence type="ECO:0000313" key="3">
    <source>
        <dbReference type="Proteomes" id="UP000626109"/>
    </source>
</evidence>
<feature type="region of interest" description="Disordered" evidence="1">
    <location>
        <begin position="28"/>
        <end position="48"/>
    </location>
</feature>
<sequence>MIQHNKECESSGLPRTFRLLSADGPEWASTVQKRRQPDDHQVNSADKADWPKEVVLATSSLKLLVLGDDTLSEWILPALASVVRAALPEVDAALITDAEIRKRLNK</sequence>
<proteinExistence type="predicted"/>
<name>A0A813HZH8_POLGL</name>
<evidence type="ECO:0000256" key="1">
    <source>
        <dbReference type="SAM" id="MobiDB-lite"/>
    </source>
</evidence>
<protein>
    <submittedName>
        <fullName evidence="2">Uncharacterized protein</fullName>
    </submittedName>
</protein>
<comment type="caution">
    <text evidence="2">The sequence shown here is derived from an EMBL/GenBank/DDBJ whole genome shotgun (WGS) entry which is preliminary data.</text>
</comment>
<gene>
    <name evidence="2" type="ORF">PGLA2088_LOCUS2545</name>
</gene>
<dbReference type="EMBL" id="CAJNNW010002095">
    <property type="protein sequence ID" value="CAE8643044.1"/>
    <property type="molecule type" value="Genomic_DNA"/>
</dbReference>
<feature type="compositionally biased region" description="Basic and acidic residues" evidence="1">
    <location>
        <begin position="35"/>
        <end position="48"/>
    </location>
</feature>
<reference evidence="2" key="1">
    <citation type="submission" date="2021-02" db="EMBL/GenBank/DDBJ databases">
        <authorList>
            <person name="Dougan E. K."/>
            <person name="Rhodes N."/>
            <person name="Thang M."/>
            <person name="Chan C."/>
        </authorList>
    </citation>
    <scope>NUCLEOTIDE SEQUENCE</scope>
</reference>
<accession>A0A813HZH8</accession>